<dbReference type="PANTHER" id="PTHR24083">
    <property type="entry name" value="NUCLEAR HORMONE RECEPTOR"/>
    <property type="match status" value="1"/>
</dbReference>
<accession>A0A8B9PSE3</accession>
<evidence type="ECO:0000256" key="7">
    <source>
        <dbReference type="ARBA" id="ARBA00023170"/>
    </source>
</evidence>
<keyword evidence="1" id="KW-0479">Metal-binding</keyword>
<keyword evidence="8" id="KW-0539">Nucleus</keyword>
<dbReference type="PROSITE" id="PS51030">
    <property type="entry name" value="NUCLEAR_REC_DBD_2"/>
    <property type="match status" value="1"/>
</dbReference>
<keyword evidence="5" id="KW-0238">DNA-binding</keyword>
<keyword evidence="3" id="KW-0862">Zinc</keyword>
<evidence type="ECO:0000256" key="6">
    <source>
        <dbReference type="ARBA" id="ARBA00023163"/>
    </source>
</evidence>
<evidence type="ECO:0000313" key="11">
    <source>
        <dbReference type="Proteomes" id="UP000694424"/>
    </source>
</evidence>
<evidence type="ECO:0000256" key="2">
    <source>
        <dbReference type="ARBA" id="ARBA00022771"/>
    </source>
</evidence>
<dbReference type="GO" id="GO:0003700">
    <property type="term" value="F:DNA-binding transcription factor activity"/>
    <property type="evidence" value="ECO:0007669"/>
    <property type="project" value="InterPro"/>
</dbReference>
<evidence type="ECO:0000256" key="4">
    <source>
        <dbReference type="ARBA" id="ARBA00023015"/>
    </source>
</evidence>
<keyword evidence="6" id="KW-0804">Transcription</keyword>
<dbReference type="SUPFAM" id="SSF57716">
    <property type="entry name" value="Glucocorticoid receptor-like (DNA-binding domain)"/>
    <property type="match status" value="1"/>
</dbReference>
<dbReference type="Ensembl" id="ENSAOWT00000016034.1">
    <property type="protein sequence ID" value="ENSAOWP00000014131.1"/>
    <property type="gene ID" value="ENSAOWG00000009639.1"/>
</dbReference>
<dbReference type="InterPro" id="IPR001628">
    <property type="entry name" value="Znf_hrmn_rcpt"/>
</dbReference>
<dbReference type="InterPro" id="IPR050274">
    <property type="entry name" value="Nuclear_hormone_rcpt_NR2"/>
</dbReference>
<dbReference type="GO" id="GO:0008270">
    <property type="term" value="F:zinc ion binding"/>
    <property type="evidence" value="ECO:0007669"/>
    <property type="project" value="UniProtKB-KW"/>
</dbReference>
<proteinExistence type="predicted"/>
<keyword evidence="4" id="KW-0805">Transcription regulation</keyword>
<evidence type="ECO:0000259" key="9">
    <source>
        <dbReference type="PROSITE" id="PS51030"/>
    </source>
</evidence>
<reference evidence="10" key="2">
    <citation type="submission" date="2025-09" db="UniProtKB">
        <authorList>
            <consortium name="Ensembl"/>
        </authorList>
    </citation>
    <scope>IDENTIFICATION</scope>
</reference>
<reference evidence="10" key="1">
    <citation type="submission" date="2025-08" db="UniProtKB">
        <authorList>
            <consortium name="Ensembl"/>
        </authorList>
    </citation>
    <scope>IDENTIFICATION</scope>
</reference>
<evidence type="ECO:0000256" key="1">
    <source>
        <dbReference type="ARBA" id="ARBA00022723"/>
    </source>
</evidence>
<keyword evidence="2" id="KW-0863">Zinc-finger</keyword>
<evidence type="ECO:0000313" key="10">
    <source>
        <dbReference type="Ensembl" id="ENSAOWP00000014131.1"/>
    </source>
</evidence>
<sequence length="111" mass="12687">FLPKREPRSVRRNLSYSCRGGRDCPVDQHHRNQCQYCRLRKCLRVGMRREGERAPVPAARCLGSGGTFRRACASLALCFFGCLPEKQPFCVGFFCLVSHAMRGWWKSADCD</sequence>
<protein>
    <recommendedName>
        <fullName evidence="9">Nuclear receptor domain-containing protein</fullName>
    </recommendedName>
</protein>
<dbReference type="InterPro" id="IPR013088">
    <property type="entry name" value="Znf_NHR/GATA"/>
</dbReference>
<evidence type="ECO:0000256" key="3">
    <source>
        <dbReference type="ARBA" id="ARBA00022833"/>
    </source>
</evidence>
<dbReference type="SMART" id="SM00399">
    <property type="entry name" value="ZnF_C4"/>
    <property type="match status" value="1"/>
</dbReference>
<keyword evidence="11" id="KW-1185">Reference proteome</keyword>
<organism evidence="10 11">
    <name type="scientific">Apteryx owenii</name>
    <name type="common">Little spotted kiwi</name>
    <dbReference type="NCBI Taxonomy" id="8824"/>
    <lineage>
        <taxon>Eukaryota</taxon>
        <taxon>Metazoa</taxon>
        <taxon>Chordata</taxon>
        <taxon>Craniata</taxon>
        <taxon>Vertebrata</taxon>
        <taxon>Euteleostomi</taxon>
        <taxon>Archelosauria</taxon>
        <taxon>Archosauria</taxon>
        <taxon>Dinosauria</taxon>
        <taxon>Saurischia</taxon>
        <taxon>Theropoda</taxon>
        <taxon>Coelurosauria</taxon>
        <taxon>Aves</taxon>
        <taxon>Palaeognathae</taxon>
        <taxon>Apterygiformes</taxon>
        <taxon>Apterygidae</taxon>
        <taxon>Apteryx</taxon>
    </lineage>
</organism>
<dbReference type="Pfam" id="PF00105">
    <property type="entry name" value="zf-C4"/>
    <property type="match status" value="1"/>
</dbReference>
<name>A0A8B9PSE3_APTOW</name>
<dbReference type="Gene3D" id="3.30.50.10">
    <property type="entry name" value="Erythroid Transcription Factor GATA-1, subunit A"/>
    <property type="match status" value="1"/>
</dbReference>
<evidence type="ECO:0000256" key="5">
    <source>
        <dbReference type="ARBA" id="ARBA00023125"/>
    </source>
</evidence>
<dbReference type="Proteomes" id="UP000694424">
    <property type="component" value="Unplaced"/>
</dbReference>
<feature type="domain" description="Nuclear receptor" evidence="9">
    <location>
        <begin position="8"/>
        <end position="54"/>
    </location>
</feature>
<keyword evidence="7" id="KW-0675">Receptor</keyword>
<dbReference type="AlphaFoldDB" id="A0A8B9PSE3"/>
<evidence type="ECO:0000256" key="8">
    <source>
        <dbReference type="ARBA" id="ARBA00023242"/>
    </source>
</evidence>
<dbReference type="GO" id="GO:0043565">
    <property type="term" value="F:sequence-specific DNA binding"/>
    <property type="evidence" value="ECO:0007669"/>
    <property type="project" value="InterPro"/>
</dbReference>